<dbReference type="SUPFAM" id="SSF55957">
    <property type="entry name" value="Phosphoglucomutase, C-terminal domain"/>
    <property type="match status" value="1"/>
</dbReference>
<dbReference type="RefSeq" id="WP_106380875.1">
    <property type="nucleotide sequence ID" value="NZ_NIGF01000017.1"/>
</dbReference>
<protein>
    <submittedName>
        <fullName evidence="11">Phosphomannomutase</fullName>
    </submittedName>
</protein>
<proteinExistence type="inferred from homology"/>
<dbReference type="Gene3D" id="3.30.310.50">
    <property type="entry name" value="Alpha-D-phosphohexomutase, C-terminal domain"/>
    <property type="match status" value="1"/>
</dbReference>
<evidence type="ECO:0000313" key="12">
    <source>
        <dbReference type="Proteomes" id="UP000237684"/>
    </source>
</evidence>
<feature type="domain" description="Alpha-D-phosphohexomutase alpha/beta/alpha" evidence="9">
    <location>
        <begin position="166"/>
        <end position="255"/>
    </location>
</feature>
<evidence type="ECO:0000259" key="9">
    <source>
        <dbReference type="Pfam" id="PF02879"/>
    </source>
</evidence>
<dbReference type="GO" id="GO:0046872">
    <property type="term" value="F:metal ion binding"/>
    <property type="evidence" value="ECO:0007669"/>
    <property type="project" value="UniProtKB-KW"/>
</dbReference>
<comment type="cofactor">
    <cofactor evidence="1">
        <name>Mg(2+)</name>
        <dbReference type="ChEBI" id="CHEBI:18420"/>
    </cofactor>
</comment>
<dbReference type="PRINTS" id="PR00509">
    <property type="entry name" value="PGMPMM"/>
</dbReference>
<dbReference type="CDD" id="cd03089">
    <property type="entry name" value="PMM_PGM"/>
    <property type="match status" value="1"/>
</dbReference>
<evidence type="ECO:0000256" key="1">
    <source>
        <dbReference type="ARBA" id="ARBA00001946"/>
    </source>
</evidence>
<dbReference type="Pfam" id="PF02879">
    <property type="entry name" value="PGM_PMM_II"/>
    <property type="match status" value="1"/>
</dbReference>
<dbReference type="OrthoDB" id="9806956at2"/>
<dbReference type="SUPFAM" id="SSF53738">
    <property type="entry name" value="Phosphoglucomutase, first 3 domains"/>
    <property type="match status" value="3"/>
</dbReference>
<dbReference type="Pfam" id="PF00408">
    <property type="entry name" value="PGM_PMM_IV"/>
    <property type="match status" value="1"/>
</dbReference>
<dbReference type="InterPro" id="IPR005845">
    <property type="entry name" value="A-D-PHexomutase_a/b/a-II"/>
</dbReference>
<evidence type="ECO:0000256" key="3">
    <source>
        <dbReference type="ARBA" id="ARBA00022553"/>
    </source>
</evidence>
<dbReference type="Gene3D" id="3.40.120.10">
    <property type="entry name" value="Alpha-D-Glucose-1,6-Bisphosphate, subunit A, domain 3"/>
    <property type="match status" value="3"/>
</dbReference>
<dbReference type="PANTHER" id="PTHR43771:SF1">
    <property type="entry name" value="PHOSPHOMANNOMUTASE"/>
    <property type="match status" value="1"/>
</dbReference>
<dbReference type="AlphaFoldDB" id="A0A2S8SQB8"/>
<dbReference type="InterPro" id="IPR005843">
    <property type="entry name" value="A-D-PHexomutase_C"/>
</dbReference>
<evidence type="ECO:0000256" key="6">
    <source>
        <dbReference type="ARBA" id="ARBA00023235"/>
    </source>
</evidence>
<evidence type="ECO:0000259" key="10">
    <source>
        <dbReference type="Pfam" id="PF02880"/>
    </source>
</evidence>
<keyword evidence="3" id="KW-0597">Phosphoprotein</keyword>
<dbReference type="GO" id="GO:0005975">
    <property type="term" value="P:carbohydrate metabolic process"/>
    <property type="evidence" value="ECO:0007669"/>
    <property type="project" value="InterPro"/>
</dbReference>
<dbReference type="InterPro" id="IPR005841">
    <property type="entry name" value="Alpha-D-phosphohexomutase_SF"/>
</dbReference>
<keyword evidence="6" id="KW-0413">Isomerase</keyword>
<feature type="domain" description="Alpha-D-phosphohexomutase C-terminal" evidence="7">
    <location>
        <begin position="374"/>
        <end position="450"/>
    </location>
</feature>
<gene>
    <name evidence="11" type="ORF">B1R32_11743</name>
</gene>
<keyword evidence="12" id="KW-1185">Reference proteome</keyword>
<dbReference type="Pfam" id="PF02878">
    <property type="entry name" value="PGM_PMM_I"/>
    <property type="match status" value="1"/>
</dbReference>
<evidence type="ECO:0000313" key="11">
    <source>
        <dbReference type="EMBL" id="PQV63001.1"/>
    </source>
</evidence>
<accession>A0A2S8SQB8</accession>
<dbReference type="GO" id="GO:0016868">
    <property type="term" value="F:intramolecular phosphotransferase activity"/>
    <property type="evidence" value="ECO:0007669"/>
    <property type="project" value="InterPro"/>
</dbReference>
<dbReference type="PANTHER" id="PTHR43771">
    <property type="entry name" value="PHOSPHOMANNOMUTASE"/>
    <property type="match status" value="1"/>
</dbReference>
<keyword evidence="5" id="KW-0460">Magnesium</keyword>
<dbReference type="EMBL" id="NIGF01000017">
    <property type="protein sequence ID" value="PQV63001.1"/>
    <property type="molecule type" value="Genomic_DNA"/>
</dbReference>
<organism evidence="11 12">
    <name type="scientific">Abditibacterium utsteinense</name>
    <dbReference type="NCBI Taxonomy" id="1960156"/>
    <lineage>
        <taxon>Bacteria</taxon>
        <taxon>Pseudomonadati</taxon>
        <taxon>Abditibacteriota</taxon>
        <taxon>Abditibacteriia</taxon>
        <taxon>Abditibacteriales</taxon>
        <taxon>Abditibacteriaceae</taxon>
        <taxon>Abditibacterium</taxon>
    </lineage>
</organism>
<dbReference type="Pfam" id="PF02880">
    <property type="entry name" value="PGM_PMM_III"/>
    <property type="match status" value="1"/>
</dbReference>
<dbReference type="InterPro" id="IPR005844">
    <property type="entry name" value="A-D-PHexomutase_a/b/a-I"/>
</dbReference>
<name>A0A2S8SQB8_9BACT</name>
<evidence type="ECO:0000259" key="8">
    <source>
        <dbReference type="Pfam" id="PF02878"/>
    </source>
</evidence>
<evidence type="ECO:0000256" key="5">
    <source>
        <dbReference type="ARBA" id="ARBA00022842"/>
    </source>
</evidence>
<keyword evidence="4" id="KW-0479">Metal-binding</keyword>
<comment type="similarity">
    <text evidence="2">Belongs to the phosphohexose mutase family.</text>
</comment>
<dbReference type="InParanoid" id="A0A2S8SQB8"/>
<dbReference type="Proteomes" id="UP000237684">
    <property type="component" value="Unassembled WGS sequence"/>
</dbReference>
<feature type="domain" description="Alpha-D-phosphohexomutase alpha/beta/alpha" evidence="10">
    <location>
        <begin position="260"/>
        <end position="365"/>
    </location>
</feature>
<dbReference type="InterPro" id="IPR036900">
    <property type="entry name" value="A-D-PHexomutase_C_sf"/>
</dbReference>
<evidence type="ECO:0000256" key="4">
    <source>
        <dbReference type="ARBA" id="ARBA00022723"/>
    </source>
</evidence>
<dbReference type="InterPro" id="IPR016055">
    <property type="entry name" value="A-D-PHexomutase_a/b/a-I/II/III"/>
</dbReference>
<sequence length="462" mass="50574">MAGIFKAYDIRGVVGEALSPQIAYLIGRGLASQIFAGEGPIALTRDMRTHSPQLFGELSRGLRDGGCDTVEVGLAATPMNYWAINHYNARGGVQVTASHNGPEYNGFKVSGPKATPLDYSTGLDRVEAFVLEAQKNGAPATEKIGSQTVVENALDEYLKWMQGFCDFGARKLKIAIDTGNGMGGNFLPGFLQTHPQFEISKLFWELDGNFPNHEADPLKPENIVDLQKLVREQPFDFGVAFDGDADRCMFVDENGDAISSDLVTALIAGEMLEKTPGSAILYDLRSSQAVPQYVSEHGGRPVRGRVGHSFMKRLLVKENARFGGELSGHYYFADCFNTDSGLMAFIQILDLLSKSDQPLSAHIAPLRRYSASGEVNFRVEDAKTTLEKVENHFASEGAKMDHLDGLTVEVGDIKSGGWWFNLRSSNTEPLLRLNLEAQNEGERDKYFAQVQELLGAEPATGH</sequence>
<dbReference type="InterPro" id="IPR005846">
    <property type="entry name" value="A-D-PHexomutase_a/b/a-III"/>
</dbReference>
<reference evidence="11 12" key="1">
    <citation type="journal article" date="2018" name="Syst. Appl. Microbiol.">
        <title>Abditibacterium utsteinense sp. nov., the first cultivated member of candidate phylum FBP, isolated from ice-free Antarctic soil samples.</title>
        <authorList>
            <person name="Tahon G."/>
            <person name="Tytgat B."/>
            <person name="Lebbe L."/>
            <person name="Carlier A."/>
            <person name="Willems A."/>
        </authorList>
    </citation>
    <scope>NUCLEOTIDE SEQUENCE [LARGE SCALE GENOMIC DNA]</scope>
    <source>
        <strain evidence="11 12">LMG 29911</strain>
    </source>
</reference>
<comment type="caution">
    <text evidence="11">The sequence shown here is derived from an EMBL/GenBank/DDBJ whole genome shotgun (WGS) entry which is preliminary data.</text>
</comment>
<feature type="domain" description="Alpha-D-phosphohexomutase alpha/beta/alpha" evidence="8">
    <location>
        <begin position="4"/>
        <end position="129"/>
    </location>
</feature>
<evidence type="ECO:0000259" key="7">
    <source>
        <dbReference type="Pfam" id="PF00408"/>
    </source>
</evidence>
<evidence type="ECO:0000256" key="2">
    <source>
        <dbReference type="ARBA" id="ARBA00010231"/>
    </source>
</evidence>